<feature type="non-terminal residue" evidence="2">
    <location>
        <position position="1"/>
    </location>
</feature>
<dbReference type="AlphaFoldDB" id="A0AAV5V184"/>
<proteinExistence type="predicted"/>
<organism evidence="2 3">
    <name type="scientific">Pristionchus fissidentatus</name>
    <dbReference type="NCBI Taxonomy" id="1538716"/>
    <lineage>
        <taxon>Eukaryota</taxon>
        <taxon>Metazoa</taxon>
        <taxon>Ecdysozoa</taxon>
        <taxon>Nematoda</taxon>
        <taxon>Chromadorea</taxon>
        <taxon>Rhabditida</taxon>
        <taxon>Rhabditina</taxon>
        <taxon>Diplogasteromorpha</taxon>
        <taxon>Diplogasteroidea</taxon>
        <taxon>Neodiplogasteridae</taxon>
        <taxon>Pristionchus</taxon>
    </lineage>
</organism>
<dbReference type="Proteomes" id="UP001432322">
    <property type="component" value="Unassembled WGS sequence"/>
</dbReference>
<feature type="non-terminal residue" evidence="2">
    <location>
        <position position="200"/>
    </location>
</feature>
<accession>A0AAV5V184</accession>
<comment type="caution">
    <text evidence="2">The sequence shown here is derived from an EMBL/GenBank/DDBJ whole genome shotgun (WGS) entry which is preliminary data.</text>
</comment>
<sequence length="200" mass="22497">EGRDMRRQPAANKEEKNGRERMEEETRAVRDENSQMRRIVARMLEKKDEETDKERKLAEAELKKKTEKRQRGGGTRCSLLCDTLLAVDRYGRGADATSTKASMALRECFNLLTGGEWSESATGPTSRIQFDDAEEESLRVCSKGDSRVVSDGSLFFMMRGFDGFSWEKLGCIVEEHGPCAVAALLGIRTCSASSRRPTRF</sequence>
<evidence type="ECO:0000313" key="3">
    <source>
        <dbReference type="Proteomes" id="UP001432322"/>
    </source>
</evidence>
<evidence type="ECO:0000256" key="1">
    <source>
        <dbReference type="SAM" id="MobiDB-lite"/>
    </source>
</evidence>
<dbReference type="EMBL" id="BTSY01000001">
    <property type="protein sequence ID" value="GMT12235.1"/>
    <property type="molecule type" value="Genomic_DNA"/>
</dbReference>
<feature type="compositionally biased region" description="Basic and acidic residues" evidence="1">
    <location>
        <begin position="1"/>
        <end position="35"/>
    </location>
</feature>
<protein>
    <submittedName>
        <fullName evidence="2">Uncharacterized protein</fullName>
    </submittedName>
</protein>
<evidence type="ECO:0000313" key="2">
    <source>
        <dbReference type="EMBL" id="GMT12235.1"/>
    </source>
</evidence>
<name>A0AAV5V184_9BILA</name>
<gene>
    <name evidence="2" type="ORF">PFISCL1PPCAC_3532</name>
</gene>
<reference evidence="2" key="1">
    <citation type="submission" date="2023-10" db="EMBL/GenBank/DDBJ databases">
        <title>Genome assembly of Pristionchus species.</title>
        <authorList>
            <person name="Yoshida K."/>
            <person name="Sommer R.J."/>
        </authorList>
    </citation>
    <scope>NUCLEOTIDE SEQUENCE</scope>
    <source>
        <strain evidence="2">RS5133</strain>
    </source>
</reference>
<keyword evidence="3" id="KW-1185">Reference proteome</keyword>
<feature type="region of interest" description="Disordered" evidence="1">
    <location>
        <begin position="1"/>
        <end position="36"/>
    </location>
</feature>